<dbReference type="PANTHER" id="PTHR22946">
    <property type="entry name" value="DIENELACTONE HYDROLASE DOMAIN-CONTAINING PROTEIN-RELATED"/>
    <property type="match status" value="1"/>
</dbReference>
<dbReference type="EMBL" id="AP022642">
    <property type="protein sequence ID" value="BCA26254.1"/>
    <property type="molecule type" value="Genomic_DNA"/>
</dbReference>
<dbReference type="GeneID" id="57395440"/>
<dbReference type="PANTHER" id="PTHR22946:SF9">
    <property type="entry name" value="POLYKETIDE TRANSFERASE AF380"/>
    <property type="match status" value="1"/>
</dbReference>
<gene>
    <name evidence="3" type="ORF">PtoMrB4_02310</name>
</gene>
<dbReference type="GO" id="GO:0052689">
    <property type="term" value="F:carboxylic ester hydrolase activity"/>
    <property type="evidence" value="ECO:0007669"/>
    <property type="project" value="UniProtKB-ARBA"/>
</dbReference>
<dbReference type="Pfam" id="PF01738">
    <property type="entry name" value="DLH"/>
    <property type="match status" value="1"/>
</dbReference>
<sequence length="277" mass="29947">MRTPLRRLLSLLLLATASAALLGLYPYRQALLPVADDLPTARQRLADHLSLYTPAGDGPFPTVLVFHGCSGQSPGFVDNVRDWLLPQGYALLFVDSFGARDIRDWHPVCDGKRLWGNERALDVYAALDLARAMPKVDRQRLALLGYSHGGWTVLDALAYDGAAGHGFPAAGDGALDGVRGAIAFYPYCGFPAHLRQGVAHSAPVLMFLGTADRITDPRQCLSAMEGLSPERLQVVQYAGAGHVFDQRSDLNTYQPGLAEDAHRQAQAFLQETLGAAP</sequence>
<dbReference type="RefSeq" id="WP_172432295.1">
    <property type="nucleotide sequence ID" value="NZ_AP022642.1"/>
</dbReference>
<dbReference type="Proteomes" id="UP000501237">
    <property type="component" value="Chromosome"/>
</dbReference>
<evidence type="ECO:0000313" key="3">
    <source>
        <dbReference type="EMBL" id="BCA26254.1"/>
    </source>
</evidence>
<dbReference type="InterPro" id="IPR029058">
    <property type="entry name" value="AB_hydrolase_fold"/>
</dbReference>
<evidence type="ECO:0000256" key="1">
    <source>
        <dbReference type="ARBA" id="ARBA00022801"/>
    </source>
</evidence>
<dbReference type="SUPFAM" id="SSF53474">
    <property type="entry name" value="alpha/beta-Hydrolases"/>
    <property type="match status" value="1"/>
</dbReference>
<proteinExistence type="predicted"/>
<reference evidence="3 4" key="1">
    <citation type="journal article" date="2020" name="Microbiol. Resour. Announc.">
        <title>Complete genome sequence of Pseudomonas otitidis strain MrB4, isolated from Lake Biwa in Japan.</title>
        <authorList>
            <person name="Miyazaki K."/>
            <person name="Hase E."/>
            <person name="Maruya T."/>
        </authorList>
    </citation>
    <scope>NUCLEOTIDE SEQUENCE [LARGE SCALE GENOMIC DNA]</scope>
    <source>
        <strain evidence="3 4">MrB4</strain>
    </source>
</reference>
<organism evidence="3 4">
    <name type="scientific">Metapseudomonas otitidis</name>
    <dbReference type="NCBI Taxonomy" id="319939"/>
    <lineage>
        <taxon>Bacteria</taxon>
        <taxon>Pseudomonadati</taxon>
        <taxon>Pseudomonadota</taxon>
        <taxon>Gammaproteobacteria</taxon>
        <taxon>Pseudomonadales</taxon>
        <taxon>Pseudomonadaceae</taxon>
        <taxon>Metapseudomonas</taxon>
    </lineage>
</organism>
<accession>A0A679GJW4</accession>
<dbReference type="InterPro" id="IPR002925">
    <property type="entry name" value="Dienelactn_hydro"/>
</dbReference>
<dbReference type="KEGG" id="poj:PtoMrB4_02310"/>
<dbReference type="InterPro" id="IPR050261">
    <property type="entry name" value="FrsA_esterase"/>
</dbReference>
<name>A0A679GJW4_9GAMM</name>
<evidence type="ECO:0000259" key="2">
    <source>
        <dbReference type="Pfam" id="PF01738"/>
    </source>
</evidence>
<keyword evidence="1" id="KW-0378">Hydrolase</keyword>
<feature type="domain" description="Dienelactone hydrolase" evidence="2">
    <location>
        <begin position="51"/>
        <end position="272"/>
    </location>
</feature>
<protein>
    <recommendedName>
        <fullName evidence="2">Dienelactone hydrolase domain-containing protein</fullName>
    </recommendedName>
</protein>
<dbReference type="AlphaFoldDB" id="A0A679GJW4"/>
<evidence type="ECO:0000313" key="4">
    <source>
        <dbReference type="Proteomes" id="UP000501237"/>
    </source>
</evidence>
<dbReference type="Gene3D" id="3.40.50.1820">
    <property type="entry name" value="alpha/beta hydrolase"/>
    <property type="match status" value="1"/>
</dbReference>